<sequence>MSVIRQSQIPNRLIELLPASEFELLAAQFEKVALPRGFVIVRSDAPIDYVYFPSSGIGSVVTISPEGHKAEAGMFGREGFAPTSAGVGGTISIHEVLMQMEGEGIRISAGTLTKLLPQCPVFSNLLARFIHVFGSQISFTALSNAVHTVDQRLARWLLMCHDRMDGHEIALTHEFISLMLAVRRPSVTTALHILEGQKLIRAERGRISIRDRAALETFAGDAYGKPEQEYNRLIGDFLAEPEVKVPSLLT</sequence>
<organism evidence="5 6">
    <name type="scientific">Rhizobium helianthi</name>
    <dbReference type="NCBI Taxonomy" id="1132695"/>
    <lineage>
        <taxon>Bacteria</taxon>
        <taxon>Pseudomonadati</taxon>
        <taxon>Pseudomonadota</taxon>
        <taxon>Alphaproteobacteria</taxon>
        <taxon>Hyphomicrobiales</taxon>
        <taxon>Rhizobiaceae</taxon>
        <taxon>Rhizobium/Agrobacterium group</taxon>
        <taxon>Rhizobium</taxon>
    </lineage>
</organism>
<dbReference type="EMBL" id="JBHUEQ010000003">
    <property type="protein sequence ID" value="MFD1744036.1"/>
    <property type="molecule type" value="Genomic_DNA"/>
</dbReference>
<dbReference type="InterPro" id="IPR036390">
    <property type="entry name" value="WH_DNA-bd_sf"/>
</dbReference>
<evidence type="ECO:0000259" key="4">
    <source>
        <dbReference type="PROSITE" id="PS51063"/>
    </source>
</evidence>
<name>A0ABW4LY60_9HYPH</name>
<dbReference type="InterPro" id="IPR000595">
    <property type="entry name" value="cNMP-bd_dom"/>
</dbReference>
<gene>
    <name evidence="5" type="ORF">ACFSE1_01045</name>
</gene>
<dbReference type="InterPro" id="IPR012318">
    <property type="entry name" value="HTH_CRP"/>
</dbReference>
<evidence type="ECO:0000256" key="3">
    <source>
        <dbReference type="ARBA" id="ARBA00023163"/>
    </source>
</evidence>
<keyword evidence="3" id="KW-0804">Transcription</keyword>
<dbReference type="SMART" id="SM00419">
    <property type="entry name" value="HTH_CRP"/>
    <property type="match status" value="1"/>
</dbReference>
<dbReference type="Gene3D" id="2.60.120.10">
    <property type="entry name" value="Jelly Rolls"/>
    <property type="match status" value="1"/>
</dbReference>
<dbReference type="Gene3D" id="1.10.10.10">
    <property type="entry name" value="Winged helix-like DNA-binding domain superfamily/Winged helix DNA-binding domain"/>
    <property type="match status" value="1"/>
</dbReference>
<dbReference type="InterPro" id="IPR018490">
    <property type="entry name" value="cNMP-bd_dom_sf"/>
</dbReference>
<evidence type="ECO:0000256" key="2">
    <source>
        <dbReference type="ARBA" id="ARBA00023125"/>
    </source>
</evidence>
<evidence type="ECO:0000256" key="1">
    <source>
        <dbReference type="ARBA" id="ARBA00023015"/>
    </source>
</evidence>
<reference evidence="6" key="1">
    <citation type="journal article" date="2019" name="Int. J. Syst. Evol. Microbiol.">
        <title>The Global Catalogue of Microorganisms (GCM) 10K type strain sequencing project: providing services to taxonomists for standard genome sequencing and annotation.</title>
        <authorList>
            <consortium name="The Broad Institute Genomics Platform"/>
            <consortium name="The Broad Institute Genome Sequencing Center for Infectious Disease"/>
            <person name="Wu L."/>
            <person name="Ma J."/>
        </authorList>
    </citation>
    <scope>NUCLEOTIDE SEQUENCE [LARGE SCALE GENOMIC DNA]</scope>
    <source>
        <strain evidence="6">CG52</strain>
    </source>
</reference>
<evidence type="ECO:0000313" key="6">
    <source>
        <dbReference type="Proteomes" id="UP001597322"/>
    </source>
</evidence>
<accession>A0ABW4LY60</accession>
<dbReference type="Proteomes" id="UP001597322">
    <property type="component" value="Unassembled WGS sequence"/>
</dbReference>
<protein>
    <submittedName>
        <fullName evidence="5">Crp/Fnr family transcriptional regulator</fullName>
    </submittedName>
</protein>
<keyword evidence="2" id="KW-0238">DNA-binding</keyword>
<comment type="caution">
    <text evidence="5">The sequence shown here is derived from an EMBL/GenBank/DDBJ whole genome shotgun (WGS) entry which is preliminary data.</text>
</comment>
<keyword evidence="1" id="KW-0805">Transcription regulation</keyword>
<feature type="domain" description="HTH crp-type" evidence="4">
    <location>
        <begin position="147"/>
        <end position="213"/>
    </location>
</feature>
<dbReference type="SUPFAM" id="SSF51206">
    <property type="entry name" value="cAMP-binding domain-like"/>
    <property type="match status" value="1"/>
</dbReference>
<keyword evidence="6" id="KW-1185">Reference proteome</keyword>
<dbReference type="PROSITE" id="PS51063">
    <property type="entry name" value="HTH_CRP_2"/>
    <property type="match status" value="1"/>
</dbReference>
<dbReference type="InterPro" id="IPR014710">
    <property type="entry name" value="RmlC-like_jellyroll"/>
</dbReference>
<proteinExistence type="predicted"/>
<dbReference type="InterPro" id="IPR036388">
    <property type="entry name" value="WH-like_DNA-bd_sf"/>
</dbReference>
<evidence type="ECO:0000313" key="5">
    <source>
        <dbReference type="EMBL" id="MFD1744036.1"/>
    </source>
</evidence>
<dbReference type="SUPFAM" id="SSF46785">
    <property type="entry name" value="Winged helix' DNA-binding domain"/>
    <property type="match status" value="1"/>
</dbReference>
<dbReference type="CDD" id="cd00038">
    <property type="entry name" value="CAP_ED"/>
    <property type="match status" value="1"/>
</dbReference>
<dbReference type="Pfam" id="PF13545">
    <property type="entry name" value="HTH_Crp_2"/>
    <property type="match status" value="1"/>
</dbReference>
<dbReference type="RefSeq" id="WP_377395272.1">
    <property type="nucleotide sequence ID" value="NZ_JBHUEQ010000003.1"/>
</dbReference>